<organism evidence="1 2">
    <name type="scientific">Dactylosporangium vinaceum</name>
    <dbReference type="NCBI Taxonomy" id="53362"/>
    <lineage>
        <taxon>Bacteria</taxon>
        <taxon>Bacillati</taxon>
        <taxon>Actinomycetota</taxon>
        <taxon>Actinomycetes</taxon>
        <taxon>Micromonosporales</taxon>
        <taxon>Micromonosporaceae</taxon>
        <taxon>Dactylosporangium</taxon>
    </lineage>
</organism>
<gene>
    <name evidence="1" type="ORF">ACFFTR_42610</name>
</gene>
<evidence type="ECO:0000313" key="2">
    <source>
        <dbReference type="Proteomes" id="UP001589608"/>
    </source>
</evidence>
<sequence length="263" mass="28175">MLRGVSKGRVPFGSGRLRRRAAARPIARPGLLARLDAAPGIVVLAGGAGAGKSTLLDAWSGATADDVTAADVDDILRRHHGQKLVLATVEDLAIPGSVQVRADELAFAEDETYQVLAAAFADAEAADVLAPDLHLLTNGWPGLVALTAVWLAQHPAHERRARLLTLARCEAELADYLVPAVVAGLSGAERELVRRLAHLPGIDARLADRLDITEDLRAIPPFVQQLLRRPGWFVVPEGWKAALRAELPLSAAEYSRLHDAYFA</sequence>
<dbReference type="InterPro" id="IPR027417">
    <property type="entry name" value="P-loop_NTPase"/>
</dbReference>
<proteinExistence type="predicted"/>
<evidence type="ECO:0000313" key="1">
    <source>
        <dbReference type="EMBL" id="MFB9449811.1"/>
    </source>
</evidence>
<reference evidence="1 2" key="1">
    <citation type="submission" date="2024-09" db="EMBL/GenBank/DDBJ databases">
        <authorList>
            <person name="Sun Q."/>
            <person name="Mori K."/>
        </authorList>
    </citation>
    <scope>NUCLEOTIDE SEQUENCE [LARGE SCALE GENOMIC DNA]</scope>
    <source>
        <strain evidence="1 2">JCM 3307</strain>
    </source>
</reference>
<accession>A0ABV5MLS9</accession>
<dbReference type="Gene3D" id="3.40.50.300">
    <property type="entry name" value="P-loop containing nucleotide triphosphate hydrolases"/>
    <property type="match status" value="1"/>
</dbReference>
<dbReference type="SUPFAM" id="SSF52540">
    <property type="entry name" value="P-loop containing nucleoside triphosphate hydrolases"/>
    <property type="match status" value="2"/>
</dbReference>
<protein>
    <submittedName>
        <fullName evidence="1">Uncharacterized protein</fullName>
    </submittedName>
</protein>
<keyword evidence="2" id="KW-1185">Reference proteome</keyword>
<dbReference type="EMBL" id="JBHMCA010000069">
    <property type="protein sequence ID" value="MFB9449811.1"/>
    <property type="molecule type" value="Genomic_DNA"/>
</dbReference>
<name>A0ABV5MLS9_9ACTN</name>
<dbReference type="Proteomes" id="UP001589608">
    <property type="component" value="Unassembled WGS sequence"/>
</dbReference>
<comment type="caution">
    <text evidence="1">The sequence shown here is derived from an EMBL/GenBank/DDBJ whole genome shotgun (WGS) entry which is preliminary data.</text>
</comment>
<dbReference type="RefSeq" id="WP_380030816.1">
    <property type="nucleotide sequence ID" value="NZ_JBHMCA010000069.1"/>
</dbReference>